<dbReference type="Gene3D" id="3.80.10.10">
    <property type="entry name" value="Ribonuclease Inhibitor"/>
    <property type="match status" value="1"/>
</dbReference>
<name>A0A0T6BD48_9SCAR</name>
<gene>
    <name evidence="6" type="ORF">AMK59_2430</name>
</gene>
<keyword evidence="7" id="KW-1185">Reference proteome</keyword>
<evidence type="ECO:0000256" key="1">
    <source>
        <dbReference type="ARBA" id="ARBA00022614"/>
    </source>
</evidence>
<evidence type="ECO:0000259" key="5">
    <source>
        <dbReference type="Pfam" id="PF23598"/>
    </source>
</evidence>
<dbReference type="SMART" id="SM00364">
    <property type="entry name" value="LRR_BAC"/>
    <property type="match status" value="2"/>
</dbReference>
<dbReference type="Pfam" id="PF23598">
    <property type="entry name" value="LRR_14"/>
    <property type="match status" value="1"/>
</dbReference>
<dbReference type="InterPro" id="IPR055414">
    <property type="entry name" value="LRR_R13L4/SHOC2-like"/>
</dbReference>
<keyword evidence="4" id="KW-1133">Transmembrane helix</keyword>
<organism evidence="6 7">
    <name type="scientific">Oryctes borbonicus</name>
    <dbReference type="NCBI Taxonomy" id="1629725"/>
    <lineage>
        <taxon>Eukaryota</taxon>
        <taxon>Metazoa</taxon>
        <taxon>Ecdysozoa</taxon>
        <taxon>Arthropoda</taxon>
        <taxon>Hexapoda</taxon>
        <taxon>Insecta</taxon>
        <taxon>Pterygota</taxon>
        <taxon>Neoptera</taxon>
        <taxon>Endopterygota</taxon>
        <taxon>Coleoptera</taxon>
        <taxon>Polyphaga</taxon>
        <taxon>Scarabaeiformia</taxon>
        <taxon>Scarabaeidae</taxon>
        <taxon>Dynastinae</taxon>
        <taxon>Oryctes</taxon>
    </lineage>
</organism>
<feature type="non-terminal residue" evidence="6">
    <location>
        <position position="332"/>
    </location>
</feature>
<dbReference type="OrthoDB" id="1394818at2759"/>
<comment type="caution">
    <text evidence="6">The sequence shown here is derived from an EMBL/GenBank/DDBJ whole genome shotgun (WGS) entry which is preliminary data.</text>
</comment>
<feature type="domain" description="Disease resistance R13L4/SHOC-2-like LRR" evidence="5">
    <location>
        <begin position="19"/>
        <end position="113"/>
    </location>
</feature>
<dbReference type="AlphaFoldDB" id="A0A0T6BD48"/>
<evidence type="ECO:0000313" key="6">
    <source>
        <dbReference type="EMBL" id="KRT85037.1"/>
    </source>
</evidence>
<dbReference type="InterPro" id="IPR032675">
    <property type="entry name" value="LRR_dom_sf"/>
</dbReference>
<evidence type="ECO:0000256" key="4">
    <source>
        <dbReference type="SAM" id="Phobius"/>
    </source>
</evidence>
<sequence>MAPSQKINLKDKIDDGEIDLSMCDLQDVPVKDIANTKNIYSLDLSNNHLVTLPKNFATLKFLTKLDLSKNSLKELPENFGDLVKLKHLDLYKNELQYLPLSFGKLKALKWLDLKDNPLLSMIRHVAGDCLDTKQCLACAKSIVQFYSEFQGIVEAEREMREKQRQKDLQANELALQKQKQQEKKNKKKEKKNKVERNAHKDNEVLEEYATERDVYFPTVNATKPEKKRRSCGAIFNLINTVLTHIFFFAFFVFLLTSLKLEFTRELESKVVKQWRDLVETMPPPYHCYLNDFGHYLQVVHTKTGDSIYVVVYYVRHIINKINADNVNYIYER</sequence>
<dbReference type="InterPro" id="IPR050216">
    <property type="entry name" value="LRR_domain-containing"/>
</dbReference>
<keyword evidence="2" id="KW-0677">Repeat</keyword>
<dbReference type="SUPFAM" id="SSF52058">
    <property type="entry name" value="L domain-like"/>
    <property type="match status" value="1"/>
</dbReference>
<evidence type="ECO:0000313" key="7">
    <source>
        <dbReference type="Proteomes" id="UP000051574"/>
    </source>
</evidence>
<proteinExistence type="predicted"/>
<evidence type="ECO:0000256" key="2">
    <source>
        <dbReference type="ARBA" id="ARBA00022737"/>
    </source>
</evidence>
<reference evidence="6 7" key="1">
    <citation type="submission" date="2015-09" db="EMBL/GenBank/DDBJ databases">
        <title>Draft genome of the scarab beetle Oryctes borbonicus.</title>
        <authorList>
            <person name="Meyer J.M."/>
            <person name="Markov G.V."/>
            <person name="Baskaran P."/>
            <person name="Herrmann M."/>
            <person name="Sommer R.J."/>
            <person name="Roedelsperger C."/>
        </authorList>
    </citation>
    <scope>NUCLEOTIDE SEQUENCE [LARGE SCALE GENOMIC DNA]</scope>
    <source>
        <strain evidence="6">OB123</strain>
        <tissue evidence="6">Whole animal</tissue>
    </source>
</reference>
<dbReference type="EMBL" id="LJIG01001903">
    <property type="protein sequence ID" value="KRT85037.1"/>
    <property type="molecule type" value="Genomic_DNA"/>
</dbReference>
<keyword evidence="1" id="KW-0433">Leucine-rich repeat</keyword>
<feature type="transmembrane region" description="Helical" evidence="4">
    <location>
        <begin position="233"/>
        <end position="255"/>
    </location>
</feature>
<dbReference type="SMART" id="SM00369">
    <property type="entry name" value="LRR_TYP"/>
    <property type="match status" value="4"/>
</dbReference>
<dbReference type="PANTHER" id="PTHR48051">
    <property type="match status" value="1"/>
</dbReference>
<dbReference type="PANTHER" id="PTHR48051:SF42">
    <property type="entry name" value="LEUCINE-RICH REPEAT-CONTAINING PROTEIN 18-LIKE"/>
    <property type="match status" value="1"/>
</dbReference>
<keyword evidence="4" id="KW-0472">Membrane</keyword>
<feature type="region of interest" description="Disordered" evidence="3">
    <location>
        <begin position="176"/>
        <end position="202"/>
    </location>
</feature>
<dbReference type="GO" id="GO:0005737">
    <property type="term" value="C:cytoplasm"/>
    <property type="evidence" value="ECO:0007669"/>
    <property type="project" value="TreeGrafter"/>
</dbReference>
<feature type="compositionally biased region" description="Basic and acidic residues" evidence="3">
    <location>
        <begin position="192"/>
        <end position="202"/>
    </location>
</feature>
<keyword evidence="4" id="KW-0812">Transmembrane</keyword>
<accession>A0A0T6BD48</accession>
<evidence type="ECO:0000256" key="3">
    <source>
        <dbReference type="SAM" id="MobiDB-lite"/>
    </source>
</evidence>
<protein>
    <recommendedName>
        <fullName evidence="5">Disease resistance R13L4/SHOC-2-like LRR domain-containing protein</fullName>
    </recommendedName>
</protein>
<dbReference type="InterPro" id="IPR003591">
    <property type="entry name" value="Leu-rich_rpt_typical-subtyp"/>
</dbReference>
<dbReference type="Proteomes" id="UP000051574">
    <property type="component" value="Unassembled WGS sequence"/>
</dbReference>